<accession>A0A517SLW1</accession>
<dbReference type="KEGG" id="ccos:Pan44_51820"/>
<dbReference type="InterPro" id="IPR023614">
    <property type="entry name" value="Porin_dom_sf"/>
</dbReference>
<gene>
    <name evidence="1" type="primary">oprO_2</name>
    <name evidence="1" type="ORF">Pan44_51820</name>
</gene>
<dbReference type="Pfam" id="PF07396">
    <property type="entry name" value="Porin_O_P"/>
    <property type="match status" value="1"/>
</dbReference>
<reference evidence="1 2" key="1">
    <citation type="submission" date="2019-02" db="EMBL/GenBank/DDBJ databases">
        <title>Deep-cultivation of Planctomycetes and their phenomic and genomic characterization uncovers novel biology.</title>
        <authorList>
            <person name="Wiegand S."/>
            <person name="Jogler M."/>
            <person name="Boedeker C."/>
            <person name="Pinto D."/>
            <person name="Vollmers J."/>
            <person name="Rivas-Marin E."/>
            <person name="Kohn T."/>
            <person name="Peeters S.H."/>
            <person name="Heuer A."/>
            <person name="Rast P."/>
            <person name="Oberbeckmann S."/>
            <person name="Bunk B."/>
            <person name="Jeske O."/>
            <person name="Meyerdierks A."/>
            <person name="Storesund J.E."/>
            <person name="Kallscheuer N."/>
            <person name="Luecker S."/>
            <person name="Lage O.M."/>
            <person name="Pohl T."/>
            <person name="Merkel B.J."/>
            <person name="Hornburger P."/>
            <person name="Mueller R.-W."/>
            <person name="Bruemmer F."/>
            <person name="Labrenz M."/>
            <person name="Spormann A.M."/>
            <person name="Op den Camp H."/>
            <person name="Overmann J."/>
            <person name="Amann R."/>
            <person name="Jetten M.S.M."/>
            <person name="Mascher T."/>
            <person name="Medema M.H."/>
            <person name="Devos D.P."/>
            <person name="Kaster A.-K."/>
            <person name="Ovreas L."/>
            <person name="Rohde M."/>
            <person name="Galperin M.Y."/>
            <person name="Jogler C."/>
        </authorList>
    </citation>
    <scope>NUCLEOTIDE SEQUENCE [LARGE SCALE GENOMIC DNA]</scope>
    <source>
        <strain evidence="1 2">Pan44</strain>
    </source>
</reference>
<dbReference type="Gene3D" id="2.40.160.10">
    <property type="entry name" value="Porin"/>
    <property type="match status" value="1"/>
</dbReference>
<evidence type="ECO:0000313" key="1">
    <source>
        <dbReference type="EMBL" id="QDT57116.1"/>
    </source>
</evidence>
<dbReference type="InParanoid" id="A0A517SLW1"/>
<dbReference type="SUPFAM" id="SSF56935">
    <property type="entry name" value="Porins"/>
    <property type="match status" value="1"/>
</dbReference>
<organism evidence="1 2">
    <name type="scientific">Caulifigura coniformis</name>
    <dbReference type="NCBI Taxonomy" id="2527983"/>
    <lineage>
        <taxon>Bacteria</taxon>
        <taxon>Pseudomonadati</taxon>
        <taxon>Planctomycetota</taxon>
        <taxon>Planctomycetia</taxon>
        <taxon>Planctomycetales</taxon>
        <taxon>Planctomycetaceae</taxon>
        <taxon>Caulifigura</taxon>
    </lineage>
</organism>
<dbReference type="AlphaFoldDB" id="A0A517SLW1"/>
<proteinExistence type="predicted"/>
<keyword evidence="2" id="KW-1185">Reference proteome</keyword>
<dbReference type="OrthoDB" id="9807854at2"/>
<dbReference type="EMBL" id="CP036271">
    <property type="protein sequence ID" value="QDT57116.1"/>
    <property type="molecule type" value="Genomic_DNA"/>
</dbReference>
<dbReference type="InterPro" id="IPR010870">
    <property type="entry name" value="Porin_O/P"/>
</dbReference>
<name>A0A517SLW1_9PLAN</name>
<evidence type="ECO:0000313" key="2">
    <source>
        <dbReference type="Proteomes" id="UP000315700"/>
    </source>
</evidence>
<protein>
    <submittedName>
        <fullName evidence="1">Porin O</fullName>
    </submittedName>
</protein>
<sequence>MVLLIATVRADAQQDTTAASGPTIHLRGRIDADFLWADQDADNGTDFGHFADTVGLRRARVGAYGDLSENGRYLIEIDLASGDVVLRDGYIALGDVKNAGEFQAGHFREPFSLEGGTSANSFAFLERSPANVLDPARNWGAVYRINGAEQRWTIAGGAFQSGTDSSDVEFGPGSTTDMTVRATALPIADEDDTRLLHLGVAATVRIANDSLIVINQRPRSPLLSFGDSTDSPFVPTLSFAAASSEVLNLQWAGVYGSLWSQAEWYGALINQDVGDDVFLHGSHFDVGYFLTGEHRGYHRDTGVFGAVTVLHPVIADFSSSEEKRDRGIGAWEATFRVATLDFDSSNLPAAATGVKLHQYTMGVNWYLADRMRLMLDYTLAFPDLDATGSSRASVFGMRLGMFW</sequence>
<dbReference type="RefSeq" id="WP_145034500.1">
    <property type="nucleotide sequence ID" value="NZ_CP036271.1"/>
</dbReference>
<dbReference type="Proteomes" id="UP000315700">
    <property type="component" value="Chromosome"/>
</dbReference>